<evidence type="ECO:0000313" key="1">
    <source>
        <dbReference type="EMBL" id="OXM13200.1"/>
    </source>
</evidence>
<gene>
    <name evidence="1" type="ORF">CGZ75_23880</name>
</gene>
<dbReference type="EMBL" id="NMUQ01000004">
    <property type="protein sequence ID" value="OXM13200.1"/>
    <property type="molecule type" value="Genomic_DNA"/>
</dbReference>
<organism evidence="1 2">
    <name type="scientific">Paenibacillus herberti</name>
    <dbReference type="NCBI Taxonomy" id="1619309"/>
    <lineage>
        <taxon>Bacteria</taxon>
        <taxon>Bacillati</taxon>
        <taxon>Bacillota</taxon>
        <taxon>Bacilli</taxon>
        <taxon>Bacillales</taxon>
        <taxon>Paenibacillaceae</taxon>
        <taxon>Paenibacillus</taxon>
    </lineage>
</organism>
<evidence type="ECO:0000313" key="2">
    <source>
        <dbReference type="Proteomes" id="UP000215145"/>
    </source>
</evidence>
<name>A0A229NTI8_9BACL</name>
<proteinExistence type="predicted"/>
<comment type="caution">
    <text evidence="1">The sequence shown here is derived from an EMBL/GenBank/DDBJ whole genome shotgun (WGS) entry which is preliminary data.</text>
</comment>
<protein>
    <submittedName>
        <fullName evidence="1">Uncharacterized protein</fullName>
    </submittedName>
</protein>
<reference evidence="1 2" key="1">
    <citation type="submission" date="2017-07" db="EMBL/GenBank/DDBJ databases">
        <title>Paenibacillus herberti R33 genome sequencing and assembly.</title>
        <authorList>
            <person name="Su W."/>
        </authorList>
    </citation>
    <scope>NUCLEOTIDE SEQUENCE [LARGE SCALE GENOMIC DNA]</scope>
    <source>
        <strain evidence="1 2">R33</strain>
    </source>
</reference>
<sequence>MASDNGDRPADLRPPALAGGFSLAAIRGVILTSGTEEARSNRFSLWAARKGDLVSGHGSLKNEICLILPAWTETSQAQDLNFHLEQLPFSTRVIPDFAAILIETYDHSLLDYGKGDELSCQL</sequence>
<dbReference type="AlphaFoldDB" id="A0A229NTI8"/>
<keyword evidence="2" id="KW-1185">Reference proteome</keyword>
<accession>A0A229NTI8</accession>
<dbReference type="Proteomes" id="UP000215145">
    <property type="component" value="Unassembled WGS sequence"/>
</dbReference>